<organism evidence="1 2">
    <name type="scientific">Thermofilum adornatum</name>
    <dbReference type="NCBI Taxonomy" id="1365176"/>
    <lineage>
        <taxon>Archaea</taxon>
        <taxon>Thermoproteota</taxon>
        <taxon>Thermoprotei</taxon>
        <taxon>Thermofilales</taxon>
        <taxon>Thermofilaceae</taxon>
        <taxon>Thermofilum</taxon>
    </lineage>
</organism>
<dbReference type="Proteomes" id="UP000015543">
    <property type="component" value="Chromosome"/>
</dbReference>
<gene>
    <name evidence="1" type="ORF">N186_07565</name>
</gene>
<dbReference type="EMBL" id="CP006646">
    <property type="protein sequence ID" value="AGT35851.1"/>
    <property type="molecule type" value="Genomic_DNA"/>
</dbReference>
<accession>S5ZMN4</accession>
<protein>
    <submittedName>
        <fullName evidence="1">Uncharacterized protein</fullName>
    </submittedName>
</protein>
<dbReference type="HOGENOM" id="CLU_3353988_0_0_2"/>
<name>S5ZMN4_9CREN</name>
<dbReference type="KEGG" id="thb:N186_07565"/>
<dbReference type="AlphaFoldDB" id="S5ZMN4"/>
<evidence type="ECO:0000313" key="1">
    <source>
        <dbReference type="EMBL" id="AGT35851.1"/>
    </source>
</evidence>
<proteinExistence type="predicted"/>
<reference evidence="1 2" key="1">
    <citation type="journal article" date="2013" name="Genome Announc.">
        <title>Complete Genomic Sequence of 'Thermofilum adornatus' Strain 1910bT, a Hyperthermophilic Anaerobic Organotrophic Crenarchaeon.</title>
        <authorList>
            <person name="Dominova I.N."/>
            <person name="Kublanov I.V."/>
            <person name="Podosokorskaya O.A."/>
            <person name="Derbikova K.S."/>
            <person name="Patrushev M.V."/>
            <person name="Toshchakov S.V."/>
        </authorList>
    </citation>
    <scope>NUCLEOTIDE SEQUENCE [LARGE SCALE GENOMIC DNA]</scope>
    <source>
        <strain evidence="2">1910b</strain>
    </source>
</reference>
<evidence type="ECO:0000313" key="2">
    <source>
        <dbReference type="Proteomes" id="UP000015543"/>
    </source>
</evidence>
<sequence length="36" mass="4070">MKISLFLTVSKLAPSLKYFLDISARTNGRLIPSFIQ</sequence>
<keyword evidence="2" id="KW-1185">Reference proteome</keyword>